<evidence type="ECO:0000313" key="3">
    <source>
        <dbReference type="EMBL" id="NIK15287.1"/>
    </source>
</evidence>
<dbReference type="PROSITE" id="PS50943">
    <property type="entry name" value="HTH_CROC1"/>
    <property type="match status" value="1"/>
</dbReference>
<dbReference type="RefSeq" id="WP_166910070.1">
    <property type="nucleotide sequence ID" value="NZ_JAASRS010000001.1"/>
</dbReference>
<dbReference type="SMART" id="SM00530">
    <property type="entry name" value="HTH_XRE"/>
    <property type="match status" value="1"/>
</dbReference>
<dbReference type="SUPFAM" id="SSF47413">
    <property type="entry name" value="lambda repressor-like DNA-binding domains"/>
    <property type="match status" value="1"/>
</dbReference>
<dbReference type="CDD" id="cd00093">
    <property type="entry name" value="HTH_XRE"/>
    <property type="match status" value="1"/>
</dbReference>
<dbReference type="EMBL" id="JAASRS010000001">
    <property type="protein sequence ID" value="NIK15287.1"/>
    <property type="molecule type" value="Genomic_DNA"/>
</dbReference>
<dbReference type="InterPro" id="IPR001387">
    <property type="entry name" value="Cro/C1-type_HTH"/>
</dbReference>
<dbReference type="AlphaFoldDB" id="A0A846MF82"/>
<reference evidence="3 4" key="1">
    <citation type="submission" date="2020-03" db="EMBL/GenBank/DDBJ databases">
        <title>Genomic Encyclopedia of Archaeal and Bacterial Type Strains, Phase II (KMG-II): from individual species to whole genera.</title>
        <authorList>
            <person name="Goeker M."/>
        </authorList>
    </citation>
    <scope>NUCLEOTIDE SEQUENCE [LARGE SCALE GENOMIC DNA]</scope>
    <source>
        <strain evidence="3 4">DSM 4749</strain>
    </source>
</reference>
<dbReference type="Proteomes" id="UP000532769">
    <property type="component" value="Unassembled WGS sequence"/>
</dbReference>
<keyword evidence="1" id="KW-0238">DNA-binding</keyword>
<evidence type="ECO:0000313" key="4">
    <source>
        <dbReference type="Proteomes" id="UP000532769"/>
    </source>
</evidence>
<gene>
    <name evidence="3" type="ORF">BDD39_001797</name>
</gene>
<dbReference type="InterPro" id="IPR010982">
    <property type="entry name" value="Lambda_DNA-bd_dom_sf"/>
</dbReference>
<comment type="caution">
    <text evidence="3">The sequence shown here is derived from an EMBL/GenBank/DDBJ whole genome shotgun (WGS) entry which is preliminary data.</text>
</comment>
<evidence type="ECO:0000259" key="2">
    <source>
        <dbReference type="PROSITE" id="PS50943"/>
    </source>
</evidence>
<keyword evidence="4" id="KW-1185">Reference proteome</keyword>
<proteinExistence type="predicted"/>
<dbReference type="Pfam" id="PF01381">
    <property type="entry name" value="HTH_3"/>
    <property type="match status" value="1"/>
</dbReference>
<feature type="domain" description="HTH cro/C1-type" evidence="2">
    <location>
        <begin position="5"/>
        <end position="59"/>
    </location>
</feature>
<dbReference type="GO" id="GO:0003677">
    <property type="term" value="F:DNA binding"/>
    <property type="evidence" value="ECO:0007669"/>
    <property type="project" value="UniProtKB-KW"/>
</dbReference>
<dbReference type="Gene3D" id="1.10.260.40">
    <property type="entry name" value="lambda repressor-like DNA-binding domains"/>
    <property type="match status" value="1"/>
</dbReference>
<name>A0A846MF82_9BACL</name>
<dbReference type="PANTHER" id="PTHR46558">
    <property type="entry name" value="TRACRIPTIONAL REGULATORY PROTEIN-RELATED-RELATED"/>
    <property type="match status" value="1"/>
</dbReference>
<sequence length="77" mass="8939">MKSRIGELIDARGFKRKYIAEKLGVTQKQLSNWCTNRNYPTVPKLFKLAEILNCTVDELYEKEKDEDKNAGTVKNFV</sequence>
<organism evidence="3 4">
    <name type="scientific">Saccharococcus thermophilus</name>
    <dbReference type="NCBI Taxonomy" id="29396"/>
    <lineage>
        <taxon>Bacteria</taxon>
        <taxon>Bacillati</taxon>
        <taxon>Bacillota</taxon>
        <taxon>Bacilli</taxon>
        <taxon>Bacillales</taxon>
        <taxon>Anoxybacillaceae</taxon>
        <taxon>Saccharococcus</taxon>
    </lineage>
</organism>
<dbReference type="PANTHER" id="PTHR46558:SF15">
    <property type="entry name" value="HELIX-TURN-HELIX DOMAIN PROTEIN"/>
    <property type="match status" value="1"/>
</dbReference>
<protein>
    <submittedName>
        <fullName evidence="3">Transcriptional regulator with XRE-family HTH domain</fullName>
    </submittedName>
</protein>
<evidence type="ECO:0000256" key="1">
    <source>
        <dbReference type="ARBA" id="ARBA00023125"/>
    </source>
</evidence>
<accession>A0A846MF82</accession>